<organism evidence="1 2">
    <name type="scientific">Bemisia tabaci</name>
    <name type="common">Sweetpotato whitefly</name>
    <name type="synonym">Aleurodes tabaci</name>
    <dbReference type="NCBI Taxonomy" id="7038"/>
    <lineage>
        <taxon>Eukaryota</taxon>
        <taxon>Metazoa</taxon>
        <taxon>Ecdysozoa</taxon>
        <taxon>Arthropoda</taxon>
        <taxon>Hexapoda</taxon>
        <taxon>Insecta</taxon>
        <taxon>Pterygota</taxon>
        <taxon>Neoptera</taxon>
        <taxon>Paraneoptera</taxon>
        <taxon>Hemiptera</taxon>
        <taxon>Sternorrhyncha</taxon>
        <taxon>Aleyrodoidea</taxon>
        <taxon>Aleyrodidae</taxon>
        <taxon>Aleyrodinae</taxon>
        <taxon>Bemisia</taxon>
    </lineage>
</organism>
<evidence type="ECO:0000313" key="2">
    <source>
        <dbReference type="Proteomes" id="UP001152759"/>
    </source>
</evidence>
<accession>A0A9P0FAN8</accession>
<proteinExistence type="predicted"/>
<reference evidence="1" key="1">
    <citation type="submission" date="2021-12" db="EMBL/GenBank/DDBJ databases">
        <authorList>
            <person name="King R."/>
        </authorList>
    </citation>
    <scope>NUCLEOTIDE SEQUENCE</scope>
</reference>
<dbReference type="Proteomes" id="UP001152759">
    <property type="component" value="Chromosome 9"/>
</dbReference>
<sequence>MDQPEAKHTSIAQLITPKDEISGAVSSMKCMEYSLDTKPEVSHTVFINCEITESDPESGFDKEFTILASHPVKIEKDPLCQGSPSPDQPEICSYSFDAPAGFATELKSKVDNEEENLTNQLHTNFEIKDEISPQPDESEATFTQMNEEILTKNYIHAAPSHVPLVPFVRLKNIDDVPLYQSQVNLDVEAESKENEFNSVGSSMSPNREMYFE</sequence>
<dbReference type="AlphaFoldDB" id="A0A9P0FAN8"/>
<dbReference type="EMBL" id="OU963870">
    <property type="protein sequence ID" value="CAH0395569.1"/>
    <property type="molecule type" value="Genomic_DNA"/>
</dbReference>
<protein>
    <submittedName>
        <fullName evidence="1">Uncharacterized protein</fullName>
    </submittedName>
</protein>
<gene>
    <name evidence="1" type="ORF">BEMITA_LOCUS13739</name>
</gene>
<evidence type="ECO:0000313" key="1">
    <source>
        <dbReference type="EMBL" id="CAH0395569.1"/>
    </source>
</evidence>
<keyword evidence="2" id="KW-1185">Reference proteome</keyword>
<name>A0A9P0FAN8_BEMTA</name>